<proteinExistence type="predicted"/>
<feature type="compositionally biased region" description="Polar residues" evidence="6">
    <location>
        <begin position="70"/>
        <end position="82"/>
    </location>
</feature>
<feature type="region of interest" description="Disordered" evidence="6">
    <location>
        <begin position="923"/>
        <end position="942"/>
    </location>
</feature>
<feature type="region of interest" description="Disordered" evidence="6">
    <location>
        <begin position="531"/>
        <end position="575"/>
    </location>
</feature>
<evidence type="ECO:0000256" key="5">
    <source>
        <dbReference type="ARBA" id="ARBA00030146"/>
    </source>
</evidence>
<organism evidence="8 9">
    <name type="scientific">Dimorphilus gyrociliatus</name>
    <dbReference type="NCBI Taxonomy" id="2664684"/>
    <lineage>
        <taxon>Eukaryota</taxon>
        <taxon>Metazoa</taxon>
        <taxon>Spiralia</taxon>
        <taxon>Lophotrochozoa</taxon>
        <taxon>Annelida</taxon>
        <taxon>Polychaeta</taxon>
        <taxon>Polychaeta incertae sedis</taxon>
        <taxon>Dinophilidae</taxon>
        <taxon>Dimorphilus</taxon>
    </lineage>
</organism>
<feature type="domain" description="BRCT" evidence="7">
    <location>
        <begin position="966"/>
        <end position="1030"/>
    </location>
</feature>
<evidence type="ECO:0000256" key="3">
    <source>
        <dbReference type="ARBA" id="ARBA00023242"/>
    </source>
</evidence>
<dbReference type="CDD" id="cd18432">
    <property type="entry name" value="BRCT_PAXIP1_rpt6_like"/>
    <property type="match status" value="1"/>
</dbReference>
<comment type="subcellular location">
    <subcellularLocation>
        <location evidence="1">Nucleus</location>
    </subcellularLocation>
</comment>
<gene>
    <name evidence="8" type="ORF">DGYR_LOCUS2511</name>
</gene>
<dbReference type="InterPro" id="IPR001357">
    <property type="entry name" value="BRCT_dom"/>
</dbReference>
<evidence type="ECO:0000256" key="1">
    <source>
        <dbReference type="ARBA" id="ARBA00004123"/>
    </source>
</evidence>
<name>A0A7I8VCW2_9ANNE</name>
<evidence type="ECO:0000313" key="8">
    <source>
        <dbReference type="EMBL" id="CAD5113543.1"/>
    </source>
</evidence>
<feature type="compositionally biased region" description="Polar residues" evidence="6">
    <location>
        <begin position="775"/>
        <end position="784"/>
    </location>
</feature>
<dbReference type="Pfam" id="PF16589">
    <property type="entry name" value="BRCT_2"/>
    <property type="match status" value="1"/>
</dbReference>
<dbReference type="SUPFAM" id="SSF52113">
    <property type="entry name" value="BRCT domain"/>
    <property type="match status" value="2"/>
</dbReference>
<evidence type="ECO:0000313" key="9">
    <source>
        <dbReference type="Proteomes" id="UP000549394"/>
    </source>
</evidence>
<evidence type="ECO:0000256" key="6">
    <source>
        <dbReference type="SAM" id="MobiDB-lite"/>
    </source>
</evidence>
<dbReference type="CDD" id="cd17744">
    <property type="entry name" value="BRCT_MDC1_rpt1"/>
    <property type="match status" value="1"/>
</dbReference>
<feature type="region of interest" description="Disordered" evidence="6">
    <location>
        <begin position="1"/>
        <end position="26"/>
    </location>
</feature>
<dbReference type="InterPro" id="IPR051579">
    <property type="entry name" value="DDR_Transcriptional_Reg"/>
</dbReference>
<dbReference type="GO" id="GO:0006974">
    <property type="term" value="P:DNA damage response"/>
    <property type="evidence" value="ECO:0007669"/>
    <property type="project" value="UniProtKB-KW"/>
</dbReference>
<dbReference type="Proteomes" id="UP000549394">
    <property type="component" value="Unassembled WGS sequence"/>
</dbReference>
<feature type="compositionally biased region" description="Polar residues" evidence="6">
    <location>
        <begin position="531"/>
        <end position="552"/>
    </location>
</feature>
<feature type="domain" description="BRCT" evidence="7">
    <location>
        <begin position="1051"/>
        <end position="1139"/>
    </location>
</feature>
<feature type="region of interest" description="Disordered" evidence="6">
    <location>
        <begin position="241"/>
        <end position="260"/>
    </location>
</feature>
<feature type="compositionally biased region" description="Basic and acidic residues" evidence="6">
    <location>
        <begin position="1"/>
        <end position="11"/>
    </location>
</feature>
<feature type="compositionally biased region" description="Low complexity" evidence="6">
    <location>
        <begin position="626"/>
        <end position="635"/>
    </location>
</feature>
<feature type="compositionally biased region" description="Polar residues" evidence="6">
    <location>
        <begin position="615"/>
        <end position="625"/>
    </location>
</feature>
<evidence type="ECO:0000259" key="7">
    <source>
        <dbReference type="PROSITE" id="PS50172"/>
    </source>
</evidence>
<dbReference type="AlphaFoldDB" id="A0A7I8VCW2"/>
<dbReference type="SMART" id="SM00292">
    <property type="entry name" value="BRCT"/>
    <property type="match status" value="2"/>
</dbReference>
<keyword evidence="9" id="KW-1185">Reference proteome</keyword>
<dbReference type="InterPro" id="IPR036420">
    <property type="entry name" value="BRCT_dom_sf"/>
</dbReference>
<sequence>MITSREDDDSRTVILSENDSDTEDLEDEKKLLVGRSPDCDVCIDNESQVLKRSSENETIYTERNAKTLKPETNNFNDSTDPYSSDEDIIRSSQPNPNKKMRESQTFFFKDKSFKSSQNDNFTSTPIESDNDKNIQFDFCANTLEIPGEFDDEDNPKIPSEGQKSSQNVDIFASTQIIEDTPMKQDRKDTKFCDPLACTQVFESTPIKTKQKVDLVASTQLINSSINIEPFASTQIISADPTVQQNSSNSSADTLPFDNTPSPELFDPLACTQLISNNNRPKSKLAAFSDDTLPLCPETSNEVDPFAPTQAISRTSRKEKYMATQLISGNSPSRSLDNNAATQIISDEPPSRPVDLIAPTQLVSENSPSPSVDLNAATQVVSNTNKLSGSQRNNCDNSEENDQLEDTVAFEEDTASANDSRLDLFAELEFTHDETRNIKSKSSVTVNPNDSTVLLDFEDRIDPNAKTELINRQRPHKKFTSEHLESTQIINRLPPHEMETVPTETQATQLIDHEKESSQLLNPLMETQIIKQNDSEIPQTVRADNSPKSGSSTELEETQFLSYSDFDGSSPEIGGIRNTTRYEKQLGESLQNASKPADTLISSQQSVKSALFTATDEPNVNEKSALSENSITSSESNTQKLFRILDSDDEDYKEESKAFVESITPKTKEPREENDSDTEIESNGSCPANEDDSATEIDEPDHNLTLKESKEDKTRNVNYHEESDTECESMAGDFPELLNENLVNQKEHEGDHGLPGCSKQASIKKTIKAPSEKQDSVSFSQSTIGERTRSSRKKALLSNDQLSEDLSDISVRRSKRVRNSRVASEVEQATVNPSRRSRRPGKNVDQSSESLKIDPIKTKRGSKRKKNVCETTSTESEESTLEHLSSSRKVIKKKDTKPKVGTRFGASYSGEDVRKENRKYSLRKNLLNRDEESSGRSEAGSDSYNLRRSITKQYRILYTGIKDLSAEKIIDRLGGIIASSNGDFTHLITDKIRRTPKFLCAVAKGIPIISNDWIHQSKTVGRFLDCEKFQVKDIEGESRFGFNLQDSLKRAIKRKVFDGMGIYLMKGIIPEPEKCTEIVESGGGKILTDFPTGKSEESIRTVLVCKKEDVSSRLVVRAKKNSVDIVDVEWILSGVLKQELDFKNFSH</sequence>
<feature type="region of interest" description="Disordered" evidence="6">
    <location>
        <begin position="650"/>
        <end position="893"/>
    </location>
</feature>
<accession>A0A7I8VCW2</accession>
<reference evidence="8 9" key="1">
    <citation type="submission" date="2020-08" db="EMBL/GenBank/DDBJ databases">
        <authorList>
            <person name="Hejnol A."/>
        </authorList>
    </citation>
    <scope>NUCLEOTIDE SEQUENCE [LARGE SCALE GENOMIC DNA]</scope>
</reference>
<protein>
    <recommendedName>
        <fullName evidence="4">PAX-interacting protein 1</fullName>
    </recommendedName>
    <alternativeName>
        <fullName evidence="5">PAX transactivation activation domain-interacting protein</fullName>
    </alternativeName>
</protein>
<dbReference type="PANTHER" id="PTHR23196:SF1">
    <property type="entry name" value="PAX-INTERACTING PROTEIN 1"/>
    <property type="match status" value="1"/>
</dbReference>
<feature type="compositionally biased region" description="Basic and acidic residues" evidence="6">
    <location>
        <begin position="699"/>
        <end position="721"/>
    </location>
</feature>
<keyword evidence="3" id="KW-0539">Nucleus</keyword>
<keyword evidence="2" id="KW-0227">DNA damage</keyword>
<dbReference type="PANTHER" id="PTHR23196">
    <property type="entry name" value="PAX TRANSCRIPTION ACTIVATION DOMAIN INTERACTING PROTEIN"/>
    <property type="match status" value="1"/>
</dbReference>
<dbReference type="OrthoDB" id="342264at2759"/>
<feature type="region of interest" description="Disordered" evidence="6">
    <location>
        <begin position="612"/>
        <end position="635"/>
    </location>
</feature>
<dbReference type="PROSITE" id="PS50172">
    <property type="entry name" value="BRCT"/>
    <property type="match status" value="2"/>
</dbReference>
<dbReference type="EMBL" id="CAJFCJ010000004">
    <property type="protein sequence ID" value="CAD5113543.1"/>
    <property type="molecule type" value="Genomic_DNA"/>
</dbReference>
<comment type="caution">
    <text evidence="8">The sequence shown here is derived from an EMBL/GenBank/DDBJ whole genome shotgun (WGS) entry which is preliminary data.</text>
</comment>
<dbReference type="Gene3D" id="3.40.50.10190">
    <property type="entry name" value="BRCT domain"/>
    <property type="match status" value="2"/>
</dbReference>
<evidence type="ECO:0000256" key="2">
    <source>
        <dbReference type="ARBA" id="ARBA00022763"/>
    </source>
</evidence>
<dbReference type="Pfam" id="PF16770">
    <property type="entry name" value="RTT107_BRCT_5"/>
    <property type="match status" value="1"/>
</dbReference>
<evidence type="ECO:0000256" key="4">
    <source>
        <dbReference type="ARBA" id="ARBA00023858"/>
    </source>
</evidence>
<dbReference type="GO" id="GO:0005634">
    <property type="term" value="C:nucleus"/>
    <property type="evidence" value="ECO:0007669"/>
    <property type="project" value="UniProtKB-SubCell"/>
</dbReference>
<feature type="compositionally biased region" description="Acidic residues" evidence="6">
    <location>
        <begin position="688"/>
        <end position="698"/>
    </location>
</feature>
<feature type="region of interest" description="Disordered" evidence="6">
    <location>
        <begin position="65"/>
        <end position="101"/>
    </location>
</feature>